<dbReference type="GeneID" id="34464142"/>
<dbReference type="Proteomes" id="UP000184300">
    <property type="component" value="Unassembled WGS sequence"/>
</dbReference>
<reference evidence="2" key="1">
    <citation type="journal article" date="2017" name="Genome Biol.">
        <title>Comparative genomics reveals high biological diversity and specific adaptations in the industrially and medically important fungal genus Aspergillus.</title>
        <authorList>
            <person name="de Vries R.P."/>
            <person name="Riley R."/>
            <person name="Wiebenga A."/>
            <person name="Aguilar-Osorio G."/>
            <person name="Amillis S."/>
            <person name="Uchima C.A."/>
            <person name="Anderluh G."/>
            <person name="Asadollahi M."/>
            <person name="Askin M."/>
            <person name="Barry K."/>
            <person name="Battaglia E."/>
            <person name="Bayram O."/>
            <person name="Benocci T."/>
            <person name="Braus-Stromeyer S.A."/>
            <person name="Caldana C."/>
            <person name="Canovas D."/>
            <person name="Cerqueira G.C."/>
            <person name="Chen F."/>
            <person name="Chen W."/>
            <person name="Choi C."/>
            <person name="Clum A."/>
            <person name="Dos Santos R.A."/>
            <person name="Damasio A.R."/>
            <person name="Diallinas G."/>
            <person name="Emri T."/>
            <person name="Fekete E."/>
            <person name="Flipphi M."/>
            <person name="Freyberg S."/>
            <person name="Gallo A."/>
            <person name="Gournas C."/>
            <person name="Habgood R."/>
            <person name="Hainaut M."/>
            <person name="Harispe M.L."/>
            <person name="Henrissat B."/>
            <person name="Hilden K.S."/>
            <person name="Hope R."/>
            <person name="Hossain A."/>
            <person name="Karabika E."/>
            <person name="Karaffa L."/>
            <person name="Karanyi Z."/>
            <person name="Krasevec N."/>
            <person name="Kuo A."/>
            <person name="Kusch H."/>
            <person name="LaButti K."/>
            <person name="Lagendijk E.L."/>
            <person name="Lapidus A."/>
            <person name="Levasseur A."/>
            <person name="Lindquist E."/>
            <person name="Lipzen A."/>
            <person name="Logrieco A.F."/>
            <person name="MacCabe A."/>
            <person name="Maekelae M.R."/>
            <person name="Malavazi I."/>
            <person name="Melin P."/>
            <person name="Meyer V."/>
            <person name="Mielnichuk N."/>
            <person name="Miskei M."/>
            <person name="Molnar A.P."/>
            <person name="Mule G."/>
            <person name="Ngan C.Y."/>
            <person name="Orejas M."/>
            <person name="Orosz E."/>
            <person name="Ouedraogo J.P."/>
            <person name="Overkamp K.M."/>
            <person name="Park H.-S."/>
            <person name="Perrone G."/>
            <person name="Piumi F."/>
            <person name="Punt P.J."/>
            <person name="Ram A.F."/>
            <person name="Ramon A."/>
            <person name="Rauscher S."/>
            <person name="Record E."/>
            <person name="Riano-Pachon D.M."/>
            <person name="Robert V."/>
            <person name="Roehrig J."/>
            <person name="Ruller R."/>
            <person name="Salamov A."/>
            <person name="Salih N.S."/>
            <person name="Samson R.A."/>
            <person name="Sandor E."/>
            <person name="Sanguinetti M."/>
            <person name="Schuetze T."/>
            <person name="Sepcic K."/>
            <person name="Shelest E."/>
            <person name="Sherlock G."/>
            <person name="Sophianopoulou V."/>
            <person name="Squina F.M."/>
            <person name="Sun H."/>
            <person name="Susca A."/>
            <person name="Todd R.B."/>
            <person name="Tsang A."/>
            <person name="Unkles S.E."/>
            <person name="van de Wiele N."/>
            <person name="van Rossen-Uffink D."/>
            <person name="Oliveira J.V."/>
            <person name="Vesth T.C."/>
            <person name="Visser J."/>
            <person name="Yu J.-H."/>
            <person name="Zhou M."/>
            <person name="Andersen M.R."/>
            <person name="Archer D.B."/>
            <person name="Baker S.E."/>
            <person name="Benoit I."/>
            <person name="Brakhage A.A."/>
            <person name="Braus G.H."/>
            <person name="Fischer R."/>
            <person name="Frisvad J.C."/>
            <person name="Goldman G.H."/>
            <person name="Houbraken J."/>
            <person name="Oakley B."/>
            <person name="Pocsi I."/>
            <person name="Scazzocchio C."/>
            <person name="Seiboth B."/>
            <person name="vanKuyk P.A."/>
            <person name="Wortman J."/>
            <person name="Dyer P.S."/>
            <person name="Grigoriev I.V."/>
        </authorList>
    </citation>
    <scope>NUCLEOTIDE SEQUENCE [LARGE SCALE GENOMIC DNA]</scope>
    <source>
        <strain evidence="2">CBS 516.65</strain>
    </source>
</reference>
<evidence type="ECO:0000313" key="2">
    <source>
        <dbReference type="Proteomes" id="UP000184300"/>
    </source>
</evidence>
<dbReference type="EMBL" id="KV878922">
    <property type="protein sequence ID" value="OJJ79101.1"/>
    <property type="molecule type" value="Genomic_DNA"/>
</dbReference>
<sequence>MGVGSIRLPFGDDFIVQNAQYVPAFKRKNLLSFSHLVKLGFQIDYMDNSRLSFRNPEF</sequence>
<organism evidence="1 2">
    <name type="scientific">Aspergillus glaucus CBS 516.65</name>
    <dbReference type="NCBI Taxonomy" id="1160497"/>
    <lineage>
        <taxon>Eukaryota</taxon>
        <taxon>Fungi</taxon>
        <taxon>Dikarya</taxon>
        <taxon>Ascomycota</taxon>
        <taxon>Pezizomycotina</taxon>
        <taxon>Eurotiomycetes</taxon>
        <taxon>Eurotiomycetidae</taxon>
        <taxon>Eurotiales</taxon>
        <taxon>Aspergillaceae</taxon>
        <taxon>Aspergillus</taxon>
        <taxon>Aspergillus subgen. Aspergillus</taxon>
    </lineage>
</organism>
<proteinExistence type="predicted"/>
<accession>A0A1L9V5C9</accession>
<keyword evidence="2" id="KW-1185">Reference proteome</keyword>
<dbReference type="RefSeq" id="XP_022395799.1">
    <property type="nucleotide sequence ID" value="XM_022547881.1"/>
</dbReference>
<protein>
    <submittedName>
        <fullName evidence="1">Uncharacterized protein</fullName>
    </submittedName>
</protein>
<name>A0A1L9V5C9_ASPGL</name>
<dbReference type="AlphaFoldDB" id="A0A1L9V5C9"/>
<dbReference type="VEuPathDB" id="FungiDB:ASPGLDRAFT_52993"/>
<gene>
    <name evidence="1" type="ORF">ASPGLDRAFT_52993</name>
</gene>
<evidence type="ECO:0000313" key="1">
    <source>
        <dbReference type="EMBL" id="OJJ79101.1"/>
    </source>
</evidence>